<evidence type="ECO:0000313" key="3">
    <source>
        <dbReference type="EMBL" id="CAH1250234.1"/>
    </source>
</evidence>
<dbReference type="Proteomes" id="UP000838412">
    <property type="component" value="Chromosome 18"/>
</dbReference>
<dbReference type="GO" id="GO:0047617">
    <property type="term" value="F:fatty acyl-CoA hydrolase activity"/>
    <property type="evidence" value="ECO:0007669"/>
    <property type="project" value="TreeGrafter"/>
</dbReference>
<dbReference type="PANTHER" id="PTHR31793">
    <property type="entry name" value="4-HYDROXYBENZOYL-COA THIOESTERASE FAMILY MEMBER"/>
    <property type="match status" value="1"/>
</dbReference>
<protein>
    <submittedName>
        <fullName evidence="3">Hypp8821 protein</fullName>
    </submittedName>
</protein>
<dbReference type="PANTHER" id="PTHR31793:SF27">
    <property type="entry name" value="NOVEL THIOESTERASE SUPERFAMILY DOMAIN AND SAPOSIN A-TYPE DOMAIN CONTAINING PROTEIN (0610012H03RIK)"/>
    <property type="match status" value="1"/>
</dbReference>
<dbReference type="InterPro" id="IPR050563">
    <property type="entry name" value="4-hydroxybenzoyl-CoA_TE"/>
</dbReference>
<dbReference type="EMBL" id="OV696703">
    <property type="protein sequence ID" value="CAH1250234.1"/>
    <property type="molecule type" value="Genomic_DNA"/>
</dbReference>
<dbReference type="FunFam" id="3.10.129.10:FF:000105">
    <property type="entry name" value="uncharacterized protein LOC101841231 isoform X3"/>
    <property type="match status" value="1"/>
</dbReference>
<evidence type="ECO:0000313" key="4">
    <source>
        <dbReference type="Proteomes" id="UP000838412"/>
    </source>
</evidence>
<keyword evidence="4" id="KW-1185">Reference proteome</keyword>
<dbReference type="Gene3D" id="3.10.129.10">
    <property type="entry name" value="Hotdog Thioesterase"/>
    <property type="match status" value="1"/>
</dbReference>
<proteinExistence type="inferred from homology"/>
<evidence type="ECO:0000256" key="1">
    <source>
        <dbReference type="ARBA" id="ARBA00005953"/>
    </source>
</evidence>
<evidence type="ECO:0000256" key="2">
    <source>
        <dbReference type="ARBA" id="ARBA00022801"/>
    </source>
</evidence>
<accession>A0A8J9ZAB9</accession>
<dbReference type="AlphaFoldDB" id="A0A8J9ZAB9"/>
<dbReference type="InterPro" id="IPR029069">
    <property type="entry name" value="HotDog_dom_sf"/>
</dbReference>
<dbReference type="Pfam" id="PF13279">
    <property type="entry name" value="4HBT_2"/>
    <property type="match status" value="1"/>
</dbReference>
<organism evidence="3 4">
    <name type="scientific">Branchiostoma lanceolatum</name>
    <name type="common">Common lancelet</name>
    <name type="synonym">Amphioxus lanceolatum</name>
    <dbReference type="NCBI Taxonomy" id="7740"/>
    <lineage>
        <taxon>Eukaryota</taxon>
        <taxon>Metazoa</taxon>
        <taxon>Chordata</taxon>
        <taxon>Cephalochordata</taxon>
        <taxon>Leptocardii</taxon>
        <taxon>Amphioxiformes</taxon>
        <taxon>Branchiostomatidae</taxon>
        <taxon>Branchiostoma</taxon>
    </lineage>
</organism>
<dbReference type="CDD" id="cd00586">
    <property type="entry name" value="4HBT"/>
    <property type="match status" value="1"/>
</dbReference>
<dbReference type="GO" id="GO:0005739">
    <property type="term" value="C:mitochondrion"/>
    <property type="evidence" value="ECO:0007669"/>
    <property type="project" value="TreeGrafter"/>
</dbReference>
<name>A0A8J9ZAB9_BRALA</name>
<reference evidence="3" key="1">
    <citation type="submission" date="2022-01" db="EMBL/GenBank/DDBJ databases">
        <authorList>
            <person name="Braso-Vives M."/>
        </authorList>
    </citation>
    <scope>NUCLEOTIDE SEQUENCE</scope>
</reference>
<sequence length="206" mass="23588">MMLTRFIHISRRLHPVTMATRHLSSPSPPSPSDNLWLSSSYKFFLPTPTRWMDNDQFGHVNNTIYYSYFDTVINKYLIHHCHINYDIIRGFMVQTQCEYRRPLQYPDVPVVGMSVRKIGKSSVTYNVGLFPSSVLEDVSGEVMKIMNEGLFASQLSKSERTEDVKALAVGYCVHVFVDTQTNKPTPLPDNLKIGLQKILSNVESRL</sequence>
<dbReference type="OrthoDB" id="2420454at2759"/>
<gene>
    <name evidence="3" type="primary">Hypp8821</name>
    <name evidence="3" type="ORF">BLAG_LOCUS11068</name>
</gene>
<comment type="similarity">
    <text evidence="1">Belongs to the 4-hydroxybenzoyl-CoA thioesterase family.</text>
</comment>
<keyword evidence="2" id="KW-0378">Hydrolase</keyword>
<dbReference type="SUPFAM" id="SSF54637">
    <property type="entry name" value="Thioesterase/thiol ester dehydrase-isomerase"/>
    <property type="match status" value="1"/>
</dbReference>